<name>A0ABQ8HJF8_9ROSI</name>
<evidence type="ECO:0000256" key="1">
    <source>
        <dbReference type="ARBA" id="ARBA00023012"/>
    </source>
</evidence>
<dbReference type="Proteomes" id="UP000827721">
    <property type="component" value="Unassembled WGS sequence"/>
</dbReference>
<dbReference type="InterPro" id="IPR036641">
    <property type="entry name" value="HPT_dom_sf"/>
</dbReference>
<organism evidence="3 4">
    <name type="scientific">Xanthoceras sorbifolium</name>
    <dbReference type="NCBI Taxonomy" id="99658"/>
    <lineage>
        <taxon>Eukaryota</taxon>
        <taxon>Viridiplantae</taxon>
        <taxon>Streptophyta</taxon>
        <taxon>Embryophyta</taxon>
        <taxon>Tracheophyta</taxon>
        <taxon>Spermatophyta</taxon>
        <taxon>Magnoliopsida</taxon>
        <taxon>eudicotyledons</taxon>
        <taxon>Gunneridae</taxon>
        <taxon>Pentapetalae</taxon>
        <taxon>rosids</taxon>
        <taxon>malvids</taxon>
        <taxon>Sapindales</taxon>
        <taxon>Sapindaceae</taxon>
        <taxon>Xanthoceroideae</taxon>
        <taxon>Xanthoceras</taxon>
    </lineage>
</organism>
<comment type="function">
    <text evidence="2">Functions as a two-component phosphorelay mediators between cytokinin sensor histidine kinases and response regulators (B-type ARRs). Plays an important role in propagating cytokinin signal transduction.</text>
</comment>
<comment type="domain">
    <text evidence="2">Histidine-containing phosphotransfer domain (HPt) contains an active histidine that mediates the phosphotransfer.</text>
</comment>
<gene>
    <name evidence="3" type="ORF">JRO89_XS10G0191900</name>
</gene>
<keyword evidence="2" id="KW-0932">Cytokinin signaling pathway</keyword>
<sequence length="119" mass="13339">MATLHEKLFSSLHSFELASSLGLKGFLIFISEMALSIVKGLLDQYIQSLVDEGILSYQFSQIHTSKTLERPDCVEQLINTYCNDVEAILLELTSNIDRPDVDFTQMAALARQVGERSAR</sequence>
<protein>
    <recommendedName>
        <fullName evidence="2">Histidine-containing phosphotransfer protein</fullName>
    </recommendedName>
</protein>
<dbReference type="PANTHER" id="PTHR28242">
    <property type="entry name" value="PHOSPHORELAY INTERMEDIATE PROTEIN YPD1"/>
    <property type="match status" value="1"/>
</dbReference>
<keyword evidence="1 2" id="KW-0902">Two-component regulatory system</keyword>
<dbReference type="PANTHER" id="PTHR28242:SF7">
    <property type="entry name" value="HISTIDINE-CONTAINING PHOSPHOTRANSFER PROTEIN"/>
    <property type="match status" value="1"/>
</dbReference>
<keyword evidence="4" id="KW-1185">Reference proteome</keyword>
<accession>A0ABQ8HJF8</accession>
<evidence type="ECO:0000313" key="4">
    <source>
        <dbReference type="Proteomes" id="UP000827721"/>
    </source>
</evidence>
<comment type="subcellular location">
    <subcellularLocation>
        <location evidence="2">Cytoplasm</location>
        <location evidence="2">Cytosol</location>
    </subcellularLocation>
    <subcellularLocation>
        <location evidence="2">Nucleus</location>
    </subcellularLocation>
</comment>
<dbReference type="SUPFAM" id="SSF47226">
    <property type="entry name" value="Histidine-containing phosphotransfer domain, HPT domain"/>
    <property type="match status" value="1"/>
</dbReference>
<reference evidence="3 4" key="1">
    <citation type="submission" date="2021-02" db="EMBL/GenBank/DDBJ databases">
        <title>Plant Genome Project.</title>
        <authorList>
            <person name="Zhang R.-G."/>
        </authorList>
    </citation>
    <scope>NUCLEOTIDE SEQUENCE [LARGE SCALE GENOMIC DNA]</scope>
    <source>
        <tissue evidence="3">Leaves</tissue>
    </source>
</reference>
<dbReference type="InterPro" id="IPR045871">
    <property type="entry name" value="AHP1-5/YPD1"/>
</dbReference>
<dbReference type="EMBL" id="JAFEMO010000010">
    <property type="protein sequence ID" value="KAH7561212.1"/>
    <property type="molecule type" value="Genomic_DNA"/>
</dbReference>
<proteinExistence type="predicted"/>
<evidence type="ECO:0000313" key="3">
    <source>
        <dbReference type="EMBL" id="KAH7561212.1"/>
    </source>
</evidence>
<comment type="caution">
    <text evidence="3">The sequence shown here is derived from an EMBL/GenBank/DDBJ whole genome shotgun (WGS) entry which is preliminary data.</text>
</comment>
<dbReference type="Gene3D" id="1.20.120.160">
    <property type="entry name" value="HPT domain"/>
    <property type="match status" value="1"/>
</dbReference>
<evidence type="ECO:0000256" key="2">
    <source>
        <dbReference type="RuleBase" id="RU369004"/>
    </source>
</evidence>